<evidence type="ECO:0000256" key="2">
    <source>
        <dbReference type="ARBA" id="ARBA00023015"/>
    </source>
</evidence>
<proteinExistence type="predicted"/>
<dbReference type="PANTHER" id="PTHR43214:SF24">
    <property type="entry name" value="TRANSCRIPTIONAL REGULATORY PROTEIN NARL-RELATED"/>
    <property type="match status" value="1"/>
</dbReference>
<dbReference type="AlphaFoldDB" id="A0A5Q2FCM3"/>
<evidence type="ECO:0000256" key="4">
    <source>
        <dbReference type="ARBA" id="ARBA00023163"/>
    </source>
</evidence>
<dbReference type="Proteomes" id="UP000386847">
    <property type="component" value="Chromosome"/>
</dbReference>
<protein>
    <submittedName>
        <fullName evidence="8">Response regulator</fullName>
    </submittedName>
</protein>
<dbReference type="InterPro" id="IPR011006">
    <property type="entry name" value="CheY-like_superfamily"/>
</dbReference>
<dbReference type="KEGG" id="rain:Rai3103_13630"/>
<dbReference type="InterPro" id="IPR001789">
    <property type="entry name" value="Sig_transdc_resp-reg_receiver"/>
</dbReference>
<evidence type="ECO:0000256" key="3">
    <source>
        <dbReference type="ARBA" id="ARBA00023125"/>
    </source>
</evidence>
<dbReference type="Gene3D" id="3.40.50.2300">
    <property type="match status" value="1"/>
</dbReference>
<feature type="domain" description="HTH luxR-type" evidence="6">
    <location>
        <begin position="153"/>
        <end position="218"/>
    </location>
</feature>
<dbReference type="Pfam" id="PF00072">
    <property type="entry name" value="Response_reg"/>
    <property type="match status" value="1"/>
</dbReference>
<dbReference type="InterPro" id="IPR039420">
    <property type="entry name" value="WalR-like"/>
</dbReference>
<dbReference type="SMART" id="SM00448">
    <property type="entry name" value="REC"/>
    <property type="match status" value="1"/>
</dbReference>
<keyword evidence="4" id="KW-0804">Transcription</keyword>
<feature type="domain" description="Response regulatory" evidence="7">
    <location>
        <begin position="5"/>
        <end position="121"/>
    </location>
</feature>
<evidence type="ECO:0000256" key="1">
    <source>
        <dbReference type="ARBA" id="ARBA00022553"/>
    </source>
</evidence>
<keyword evidence="9" id="KW-1185">Reference proteome</keyword>
<dbReference type="SUPFAM" id="SSF52172">
    <property type="entry name" value="CheY-like"/>
    <property type="match status" value="1"/>
</dbReference>
<dbReference type="PRINTS" id="PR00038">
    <property type="entry name" value="HTHLUXR"/>
</dbReference>
<evidence type="ECO:0000313" key="8">
    <source>
        <dbReference type="EMBL" id="QGF24518.1"/>
    </source>
</evidence>
<dbReference type="GO" id="GO:0000160">
    <property type="term" value="P:phosphorelay signal transduction system"/>
    <property type="evidence" value="ECO:0007669"/>
    <property type="project" value="InterPro"/>
</dbReference>
<evidence type="ECO:0000259" key="7">
    <source>
        <dbReference type="PROSITE" id="PS50110"/>
    </source>
</evidence>
<keyword evidence="1 5" id="KW-0597">Phosphoprotein</keyword>
<dbReference type="CDD" id="cd17535">
    <property type="entry name" value="REC_NarL-like"/>
    <property type="match status" value="1"/>
</dbReference>
<evidence type="ECO:0000259" key="6">
    <source>
        <dbReference type="PROSITE" id="PS50043"/>
    </source>
</evidence>
<sequence>MRRTRILVVDDEAVVRDAYRHLFGDVEDCEVIAEARDGREAVARFEEVRPDVVLMDLKMPRMSGVEAMAEIGRRHPDACMIAVTSFASLDYVVPALQAGAAGYLVKDAPAEALIDGIRQALADEMPLSPRIARALARSIADSPAESPRAQPPKMGRFAAPTPREQEVLDHLAQGFSNKEIAEALCISEAAVKAHLRHLGDKLGVRSRTQILVLAYRYGLAVPETTH</sequence>
<organism evidence="8 9">
    <name type="scientific">Raineyella fluvialis</name>
    <dbReference type="NCBI Taxonomy" id="2662261"/>
    <lineage>
        <taxon>Bacteria</taxon>
        <taxon>Bacillati</taxon>
        <taxon>Actinomycetota</taxon>
        <taxon>Actinomycetes</taxon>
        <taxon>Propionibacteriales</taxon>
        <taxon>Propionibacteriaceae</taxon>
        <taxon>Raineyella</taxon>
    </lineage>
</organism>
<evidence type="ECO:0000313" key="9">
    <source>
        <dbReference type="Proteomes" id="UP000386847"/>
    </source>
</evidence>
<accession>A0A5Q2FCM3</accession>
<dbReference type="InterPro" id="IPR058245">
    <property type="entry name" value="NreC/VraR/RcsB-like_REC"/>
</dbReference>
<keyword evidence="2" id="KW-0805">Transcription regulation</keyword>
<gene>
    <name evidence="8" type="ORF">Rai3103_13630</name>
</gene>
<keyword evidence="3" id="KW-0238">DNA-binding</keyword>
<dbReference type="PROSITE" id="PS50043">
    <property type="entry name" value="HTH_LUXR_2"/>
    <property type="match status" value="1"/>
</dbReference>
<evidence type="ECO:0000256" key="5">
    <source>
        <dbReference type="PROSITE-ProRule" id="PRU00169"/>
    </source>
</evidence>
<dbReference type="Pfam" id="PF00196">
    <property type="entry name" value="GerE"/>
    <property type="match status" value="1"/>
</dbReference>
<reference evidence="8 9" key="1">
    <citation type="submission" date="2019-10" db="EMBL/GenBank/DDBJ databases">
        <title>Genomic analysis of Raineyella sp. CBA3103.</title>
        <authorList>
            <person name="Roh S.W."/>
        </authorList>
    </citation>
    <scope>NUCLEOTIDE SEQUENCE [LARGE SCALE GENOMIC DNA]</scope>
    <source>
        <strain evidence="8 9">CBA3103</strain>
    </source>
</reference>
<dbReference type="PANTHER" id="PTHR43214">
    <property type="entry name" value="TWO-COMPONENT RESPONSE REGULATOR"/>
    <property type="match status" value="1"/>
</dbReference>
<dbReference type="InterPro" id="IPR000792">
    <property type="entry name" value="Tscrpt_reg_LuxR_C"/>
</dbReference>
<dbReference type="GO" id="GO:0006355">
    <property type="term" value="P:regulation of DNA-templated transcription"/>
    <property type="evidence" value="ECO:0007669"/>
    <property type="project" value="InterPro"/>
</dbReference>
<dbReference type="EMBL" id="CP045725">
    <property type="protein sequence ID" value="QGF24518.1"/>
    <property type="molecule type" value="Genomic_DNA"/>
</dbReference>
<dbReference type="CDD" id="cd06170">
    <property type="entry name" value="LuxR_C_like"/>
    <property type="match status" value="1"/>
</dbReference>
<dbReference type="GO" id="GO:0003677">
    <property type="term" value="F:DNA binding"/>
    <property type="evidence" value="ECO:0007669"/>
    <property type="project" value="UniProtKB-KW"/>
</dbReference>
<dbReference type="PROSITE" id="PS50110">
    <property type="entry name" value="RESPONSE_REGULATORY"/>
    <property type="match status" value="1"/>
</dbReference>
<dbReference type="SMART" id="SM00421">
    <property type="entry name" value="HTH_LUXR"/>
    <property type="match status" value="1"/>
</dbReference>
<name>A0A5Q2FCM3_9ACTN</name>
<feature type="modified residue" description="4-aspartylphosphate" evidence="5">
    <location>
        <position position="56"/>
    </location>
</feature>